<evidence type="ECO:0000256" key="3">
    <source>
        <dbReference type="ARBA" id="ARBA00022448"/>
    </source>
</evidence>
<dbReference type="PROSITE" id="PS50082">
    <property type="entry name" value="WD_REPEATS_2"/>
    <property type="match status" value="1"/>
</dbReference>
<dbReference type="Gene3D" id="2.30.29.30">
    <property type="entry name" value="Pleckstrin-homology domain (PH domain)/Phosphotyrosine-binding domain (PTB)"/>
    <property type="match status" value="1"/>
</dbReference>
<evidence type="ECO:0000256" key="7">
    <source>
        <dbReference type="ARBA" id="ARBA00022536"/>
    </source>
</evidence>
<dbReference type="InterPro" id="IPR018097">
    <property type="entry name" value="EGF_Ca-bd_CS"/>
</dbReference>
<dbReference type="Pfam" id="PF07474">
    <property type="entry name" value="G2F"/>
    <property type="match status" value="1"/>
</dbReference>
<dbReference type="PANTHER" id="PTHR13743">
    <property type="entry name" value="BEIGE/BEACH-RELATED"/>
    <property type="match status" value="1"/>
</dbReference>
<dbReference type="Pfam" id="PF00058">
    <property type="entry name" value="Ldl_recept_b"/>
    <property type="match status" value="2"/>
</dbReference>
<evidence type="ECO:0000313" key="33">
    <source>
        <dbReference type="Proteomes" id="UP000322234"/>
    </source>
</evidence>
<dbReference type="PROSITE" id="PS51162">
    <property type="entry name" value="THYROGLOBULIN_1_2"/>
    <property type="match status" value="1"/>
</dbReference>
<dbReference type="InterPro" id="IPR011993">
    <property type="entry name" value="PH-like_dom_sf"/>
</dbReference>
<accession>A0A6B0RR70</accession>
<dbReference type="InterPro" id="IPR019775">
    <property type="entry name" value="WD40_repeat_CS"/>
</dbReference>
<feature type="domain" description="Nidogen G2 beta-barrel" evidence="28">
    <location>
        <begin position="527"/>
        <end position="764"/>
    </location>
</feature>
<dbReference type="SMART" id="SM00181">
    <property type="entry name" value="EGF"/>
    <property type="match status" value="5"/>
</dbReference>
<dbReference type="Proteomes" id="UP000322234">
    <property type="component" value="Unassembled WGS sequence"/>
</dbReference>
<evidence type="ECO:0000256" key="4">
    <source>
        <dbReference type="ARBA" id="ARBA00022490"/>
    </source>
</evidence>
<keyword evidence="33" id="KW-1185">Reference proteome</keyword>
<dbReference type="InterPro" id="IPR015943">
    <property type="entry name" value="WD40/YVTN_repeat-like_dom_sf"/>
</dbReference>
<evidence type="ECO:0000256" key="17">
    <source>
        <dbReference type="ARBA" id="ARBA00023180"/>
    </source>
</evidence>
<keyword evidence="16 23" id="KW-1015">Disulfide bond</keyword>
<dbReference type="PROSITE" id="PS50993">
    <property type="entry name" value="NIDOGEN_G2"/>
    <property type="match status" value="1"/>
</dbReference>
<evidence type="ECO:0000256" key="12">
    <source>
        <dbReference type="ARBA" id="ARBA00022837"/>
    </source>
</evidence>
<dbReference type="GO" id="GO:0005576">
    <property type="term" value="C:extracellular region"/>
    <property type="evidence" value="ECO:0007669"/>
    <property type="project" value="UniProtKB-ARBA"/>
</dbReference>
<dbReference type="SMART" id="SM00320">
    <property type="entry name" value="WD40"/>
    <property type="match status" value="4"/>
</dbReference>
<dbReference type="CDD" id="cd00255">
    <property type="entry name" value="nidG2"/>
    <property type="match status" value="1"/>
</dbReference>
<keyword evidence="17" id="KW-0325">Glycoprotein</keyword>
<dbReference type="PROSITE" id="PS00010">
    <property type="entry name" value="ASX_HYDROXYL"/>
    <property type="match status" value="3"/>
</dbReference>
<dbReference type="InterPro" id="IPR011042">
    <property type="entry name" value="6-blade_b-propeller_TolB-like"/>
</dbReference>
<keyword evidence="6" id="KW-0272">Extracellular matrix</keyword>
<reference evidence="32" key="1">
    <citation type="submission" date="2019-10" db="EMBL/GenBank/DDBJ databases">
        <title>The sequence and de novo assembly of the wild yak genome.</title>
        <authorList>
            <person name="Liu Y."/>
        </authorList>
    </citation>
    <scope>NUCLEOTIDE SEQUENCE [LARGE SCALE GENOMIC DNA]</scope>
    <source>
        <strain evidence="32">WY2019</strain>
    </source>
</reference>
<feature type="domain" description="EGF-like" evidence="26">
    <location>
        <begin position="765"/>
        <end position="806"/>
    </location>
</feature>
<organism evidence="32 33">
    <name type="scientific">Bos mutus</name>
    <name type="common">wild yak</name>
    <dbReference type="NCBI Taxonomy" id="72004"/>
    <lineage>
        <taxon>Eukaryota</taxon>
        <taxon>Metazoa</taxon>
        <taxon>Chordata</taxon>
        <taxon>Craniata</taxon>
        <taxon>Vertebrata</taxon>
        <taxon>Euteleostomi</taxon>
        <taxon>Mammalia</taxon>
        <taxon>Eutheria</taxon>
        <taxon>Laurasiatheria</taxon>
        <taxon>Artiodactyla</taxon>
        <taxon>Ruminantia</taxon>
        <taxon>Pecora</taxon>
        <taxon>Bovidae</taxon>
        <taxon>Bovinae</taxon>
        <taxon>Bos</taxon>
    </lineage>
</organism>
<dbReference type="Pfam" id="PF02138">
    <property type="entry name" value="Beach"/>
    <property type="match status" value="1"/>
</dbReference>
<dbReference type="SUPFAM" id="SSF57184">
    <property type="entry name" value="Growth factor receptor domain"/>
    <property type="match status" value="1"/>
</dbReference>
<dbReference type="FunFam" id="2.10.25.10:FF:000270">
    <property type="entry name" value="Nidogen 1"/>
    <property type="match status" value="1"/>
</dbReference>
<dbReference type="Pfam" id="PF12662">
    <property type="entry name" value="cEGF"/>
    <property type="match status" value="1"/>
</dbReference>
<evidence type="ECO:0000259" key="31">
    <source>
        <dbReference type="PROSITE" id="PS51783"/>
    </source>
</evidence>
<dbReference type="InterPro" id="IPR036372">
    <property type="entry name" value="BEACH_dom_sf"/>
</dbReference>
<evidence type="ECO:0000256" key="13">
    <source>
        <dbReference type="ARBA" id="ARBA00022869"/>
    </source>
</evidence>
<dbReference type="Pfam" id="PF07645">
    <property type="entry name" value="EGF_CA"/>
    <property type="match status" value="1"/>
</dbReference>
<feature type="domain" description="EGF-like" evidence="26">
    <location>
        <begin position="807"/>
        <end position="845"/>
    </location>
</feature>
<feature type="region of interest" description="Disordered" evidence="24">
    <location>
        <begin position="1327"/>
        <end position="1346"/>
    </location>
</feature>
<dbReference type="GO" id="GO:0007160">
    <property type="term" value="P:cell-matrix adhesion"/>
    <property type="evidence" value="ECO:0007669"/>
    <property type="project" value="InterPro"/>
</dbReference>
<evidence type="ECO:0000256" key="20">
    <source>
        <dbReference type="PROSITE-ProRule" id="PRU00076"/>
    </source>
</evidence>
<evidence type="ECO:0000256" key="11">
    <source>
        <dbReference type="ARBA" id="ARBA00022737"/>
    </source>
</evidence>
<dbReference type="InterPro" id="IPR000033">
    <property type="entry name" value="LDLR_classB_rpt"/>
</dbReference>
<dbReference type="InterPro" id="IPR049883">
    <property type="entry name" value="NOTCH1_EGF-like"/>
</dbReference>
<feature type="domain" description="Thyroglobulin type-1" evidence="29">
    <location>
        <begin position="943"/>
        <end position="1013"/>
    </location>
</feature>
<dbReference type="PROSITE" id="PS01187">
    <property type="entry name" value="EGF_CA"/>
    <property type="match status" value="2"/>
</dbReference>
<keyword evidence="11" id="KW-0677">Repeat</keyword>
<feature type="disulfide bond" evidence="23">
    <location>
        <begin position="983"/>
        <end position="990"/>
    </location>
</feature>
<feature type="domain" description="EGF-like" evidence="26">
    <location>
        <begin position="855"/>
        <end position="898"/>
    </location>
</feature>
<evidence type="ECO:0000256" key="2">
    <source>
        <dbReference type="ARBA" id="ARBA00004496"/>
    </source>
</evidence>
<dbReference type="FunFam" id="1.10.1540.10:FF:000001">
    <property type="entry name" value="neurobeachin isoform X1"/>
    <property type="match status" value="1"/>
</dbReference>
<comment type="subcellular location">
    <subcellularLocation>
        <location evidence="2">Cytoplasm</location>
    </subcellularLocation>
    <subcellularLocation>
        <location evidence="1">Secreted</location>
        <location evidence="1">Extracellular space</location>
        <location evidence="1">Extracellular matrix</location>
        <location evidence="1">Basement membrane</location>
    </subcellularLocation>
</comment>
<dbReference type="SUPFAM" id="SSF57196">
    <property type="entry name" value="EGF/Laminin"/>
    <property type="match status" value="1"/>
</dbReference>
<feature type="region of interest" description="Disordered" evidence="24">
    <location>
        <begin position="409"/>
        <end position="450"/>
    </location>
</feature>
<keyword evidence="10 25" id="KW-0732">Signal</keyword>
<evidence type="ECO:0000256" key="19">
    <source>
        <dbReference type="ARBA" id="ARBA00067676"/>
    </source>
</evidence>
<dbReference type="InterPro" id="IPR036322">
    <property type="entry name" value="WD40_repeat_dom_sf"/>
</dbReference>
<feature type="domain" description="BEACH" evidence="27">
    <location>
        <begin position="4468"/>
        <end position="4770"/>
    </location>
</feature>
<comment type="subunit">
    <text evidence="18">Interacts with CPAP, LIP8 and ZNF521.</text>
</comment>
<evidence type="ECO:0000259" key="26">
    <source>
        <dbReference type="PROSITE" id="PS50026"/>
    </source>
</evidence>
<dbReference type="SUPFAM" id="SSF50978">
    <property type="entry name" value="WD40 repeat-like"/>
    <property type="match status" value="1"/>
</dbReference>
<feature type="signal peptide" evidence="25">
    <location>
        <begin position="1"/>
        <end position="30"/>
    </location>
</feature>
<feature type="region of interest" description="Disordered" evidence="24">
    <location>
        <begin position="2354"/>
        <end position="2373"/>
    </location>
</feature>
<keyword evidence="13" id="KW-0084">Basement membrane</keyword>
<dbReference type="FunFam" id="2.130.10.10:FF:000292">
    <property type="entry name" value="Lysosomal trafficking regulator"/>
    <property type="match status" value="1"/>
</dbReference>
<dbReference type="Pfam" id="PF14844">
    <property type="entry name" value="PH_BEACH"/>
    <property type="match status" value="1"/>
</dbReference>
<evidence type="ECO:0000256" key="10">
    <source>
        <dbReference type="ARBA" id="ARBA00022729"/>
    </source>
</evidence>
<dbReference type="InterPro" id="IPR023362">
    <property type="entry name" value="PH-BEACH_dom"/>
</dbReference>
<dbReference type="PROSITE" id="PS51783">
    <property type="entry name" value="PH_BEACH"/>
    <property type="match status" value="1"/>
</dbReference>
<feature type="region of interest" description="Disordered" evidence="24">
    <location>
        <begin position="3549"/>
        <end position="3572"/>
    </location>
</feature>
<evidence type="ECO:0000256" key="15">
    <source>
        <dbReference type="ARBA" id="ARBA00022927"/>
    </source>
</evidence>
<evidence type="ECO:0000256" key="25">
    <source>
        <dbReference type="SAM" id="SignalP"/>
    </source>
</evidence>
<feature type="compositionally biased region" description="Basic and acidic residues" evidence="24">
    <location>
        <begin position="2354"/>
        <end position="2365"/>
    </location>
</feature>
<dbReference type="InterPro" id="IPR024731">
    <property type="entry name" value="NELL2-like_EGF"/>
</dbReference>
<dbReference type="InterPro" id="IPR006605">
    <property type="entry name" value="G2_nidogen/fibulin_G2F"/>
</dbReference>
<feature type="domain" description="BEACH-type PH" evidence="31">
    <location>
        <begin position="4357"/>
        <end position="4463"/>
    </location>
</feature>
<dbReference type="GO" id="GO:0005737">
    <property type="term" value="C:cytoplasm"/>
    <property type="evidence" value="ECO:0007669"/>
    <property type="project" value="UniProtKB-SubCell"/>
</dbReference>
<dbReference type="GO" id="GO:0005604">
    <property type="term" value="C:basement membrane"/>
    <property type="evidence" value="ECO:0007669"/>
    <property type="project" value="UniProtKB-SubCell"/>
</dbReference>
<dbReference type="GO" id="GO:0002449">
    <property type="term" value="P:lymphocyte mediated immunity"/>
    <property type="evidence" value="ECO:0007669"/>
    <property type="project" value="UniProtKB-ARBA"/>
</dbReference>
<evidence type="ECO:0000256" key="9">
    <source>
        <dbReference type="ARBA" id="ARBA00022574"/>
    </source>
</evidence>
<dbReference type="PROSITE" id="PS50197">
    <property type="entry name" value="BEACH"/>
    <property type="match status" value="1"/>
</dbReference>
<dbReference type="GO" id="GO:0006955">
    <property type="term" value="P:immune response"/>
    <property type="evidence" value="ECO:0007669"/>
    <property type="project" value="UniProtKB-ARBA"/>
</dbReference>
<dbReference type="PROSITE" id="PS51220">
    <property type="entry name" value="NIDO"/>
    <property type="match status" value="1"/>
</dbReference>
<keyword evidence="7 20" id="KW-0245">EGF-like domain</keyword>
<dbReference type="Gene3D" id="2.130.10.10">
    <property type="entry name" value="YVTN repeat-like/Quinoprotein amine dehydrogenase"/>
    <property type="match status" value="2"/>
</dbReference>
<feature type="region of interest" description="Disordered" evidence="24">
    <location>
        <begin position="1492"/>
        <end position="1519"/>
    </location>
</feature>
<keyword evidence="3" id="KW-0813">Transport</keyword>
<dbReference type="SUPFAM" id="SSF81837">
    <property type="entry name" value="BEACH domain"/>
    <property type="match status" value="1"/>
</dbReference>
<feature type="compositionally biased region" description="Basic residues" evidence="24">
    <location>
        <begin position="1492"/>
        <end position="1502"/>
    </location>
</feature>
<feature type="compositionally biased region" description="Basic and acidic residues" evidence="24">
    <location>
        <begin position="2527"/>
        <end position="2537"/>
    </location>
</feature>
<comment type="caution">
    <text evidence="32">The sequence shown here is derived from an EMBL/GenBank/DDBJ whole genome shotgun (WGS) entry which is preliminary data.</text>
</comment>
<keyword evidence="12" id="KW-0106">Calcium</keyword>
<dbReference type="PROSITE" id="PS00678">
    <property type="entry name" value="WD_REPEATS_1"/>
    <property type="match status" value="1"/>
</dbReference>
<evidence type="ECO:0000313" key="32">
    <source>
        <dbReference type="EMBL" id="MXQ92062.1"/>
    </source>
</evidence>
<evidence type="ECO:0000259" key="27">
    <source>
        <dbReference type="PROSITE" id="PS50197"/>
    </source>
</evidence>
<dbReference type="InterPro" id="IPR036857">
    <property type="entry name" value="Thyroglobulin_1_sf"/>
</dbReference>
<dbReference type="SMART" id="SM00682">
    <property type="entry name" value="G2F"/>
    <property type="match status" value="1"/>
</dbReference>
<feature type="region of interest" description="Disordered" evidence="24">
    <location>
        <begin position="2527"/>
        <end position="2550"/>
    </location>
</feature>
<dbReference type="CDD" id="cd06071">
    <property type="entry name" value="Beach"/>
    <property type="match status" value="1"/>
</dbReference>
<evidence type="ECO:0000256" key="8">
    <source>
        <dbReference type="ARBA" id="ARBA00022553"/>
    </source>
</evidence>
<feature type="chain" id="PRO_5025551043" description="Lysosomal-trafficking regulator" evidence="25">
    <location>
        <begin position="31"/>
        <end position="5149"/>
    </location>
</feature>
<feature type="domain" description="NIDO" evidence="30">
    <location>
        <begin position="206"/>
        <end position="368"/>
    </location>
</feature>
<dbReference type="SMART" id="SM00211">
    <property type="entry name" value="TY"/>
    <property type="match status" value="1"/>
</dbReference>
<dbReference type="SUPFAM" id="SSF54511">
    <property type="entry name" value="GFP-like"/>
    <property type="match status" value="1"/>
</dbReference>
<dbReference type="FunFam" id="2.130.10.10:FF:000217">
    <property type="entry name" value="Lysosomal trafficking regulator"/>
    <property type="match status" value="1"/>
</dbReference>
<evidence type="ECO:0000259" key="28">
    <source>
        <dbReference type="PROSITE" id="PS50993"/>
    </source>
</evidence>
<sequence length="5149" mass="575996">MLATVRRSGAAWTRALLLQLLLAGPGGCLSRQELFPFGPEHGDLELEAGDDLVSPALELSTALHFFDRSDIDSVYVTTNGIIAMSEPPAKETHPGPFPPTFGAVAPFLADLDTTDGLGKVYYREDLSPSVTQLAAECVQRGFPEVSFKPSSAVVVTWESVAPYQGPSKDPTLEGKVTTNGIIAMSEPPAKETHPGPFPPTFGAVAPFLADLDTTDGLGKVYYREDLSPSVTQLAAECVQRGFPEVSFKPSSAVVVTWESVAPYQGPSKDPTLEGKRNTFQSILASSDSSTYAIFLYPEDGLQFYTTFSKKEENQVPAVVAFSQGLVGLIWKSDGAYNIFANDKESIGNLAKSSNSGLQGIWVFEIGSPATASGVVPADVNLGLDDGTEYDDEDYDSVTRVGLEDAVTTSFPYEAPGRGDSGTYNTPSDLSPRRMATERPLTPPTEKTRSFQLPGERFPQQQPQVIDVDEVEETEIVFRYNTDSRQTCANNRHQCSVHAECRDFATGFCCRCVAGYTGNGRQCVAEGSPQRVNGKVKGRIFVGDSQVPIVFENTDLHSYVVMNHGRSYTAISTIPETVGYSLLPLAPIGGIIGWMFAVEQDGFKNGFSITGGEFTRQAEVTFVGHRDKLIIKQQFSGIDEHGHLTIDTELEGRVPQIAFGSSVHIEPYTELYHYSRQVITSSSTREYTVTEPERHGTAPSHAHTYRWRQTITFRECLHDDSRPALPSTQQLSVDSVFVLYNQEERILRYALSNSIGPVRDGSPDALQNPCYIGSHGCDSNAACRPGPGTQFTCECSIGFRGDGRTCYDIDECSEQPSVCGNHAICNNHPGTFRCECVEGYQFSEAGTCVAAVGLRPVNHCETGLHDCDIPQRARCIYMGGSSYTCSCLPGFSGDGRACQDVDECQPSRCHPDAFCYNTPGSFTCRCKSGYQGDGFHCVPGVVEKTRCQHEREHILGTADSSRPRPPGLFVPECDEHGQYVPTQCHSSTGYCWCVDRDGREVQGTRTRSGMRPPCLSTVAPPVHYGPPVPTTVIPLPPGTHLLFAQTGKIERLPLEGSTMTKSEAKTLLHAPGKVIIGLAFDCVDKMVYWTDISQPSIGRASLHGGEPATIVRQDLGSPEGIALDHLGRNIFWTDSQLDRIEVAKLDGTQRRVLNLYWTDWNRDNPKIETSYMDGTNRRILVQDDLGLPNGLTFDAHSSQLCWVDAGAHRAECLKPGQSSRRKVLEGLQYPFAVTSFGKNLYYTDWKTNSVVAVDLAVSKETDSFHPHKQTRLYGITSALSQCPEGHNYCSVNNGASGIFGVDTYMPPAAPPSQVQTAIFLLKGLQGEAEQGTDPASPPPNLLPQQCSSSVMSTDSNSLAREFLTDVNRLCNAVVQRVEAREEEEEETHMATLGQYLVHGRGFLLLTKLNSIIDQALTCREELLTLLLSLLPLVWKIPVQEEKATDFNLPFSAGIILTKEKNSSSQRSTQEKLYLEGSAPAGQVSAKVNVFRKSRRQRKTTHRYSVRDARKTQLSTSDSEVNSDDKSIVMTKYRRSHVLQHFVKQCPKEDHLTAKLNHLSTKEQTPPDTMALENSREIIPREESNTDILSEPAALSTISHMNNSPFDLCHVLLSLLEKVCKFDITLNHNSALAASVVPTLTEFLAGFGDCCNLSDNLEGRMVSAGWTEEPVALIQRMLFRTVLHLMSVDISMAEVMPENLRKNLTELLRAALKIRTFLEKQPDPFAPRQKKTLQEVQDDFVFSKYCHRVLLLPELLEGVLQILICCLQSAASNPFFFSQAMDLVQEFIQHHGFHLFETAVLQMEWLVVRDGVPPEASGHLKALINNVMKIMSTVKKVKSEQLHHSMCTRKRHRRCEYSHFMHHHRDLSGLLVSAFKNQVSKNPFEETADGDVYYPERCCCIAVCAHQCLRLLQQASLSSTCVQILSGVQNIGICCCMDPKSVIVPLLHAFKLPALKSCQQHILNILNKLILDQLGGAEIPQKTKKAACNICTVDSDQLAKLEETLQGSSYNAEPSSGLSSPSYRFQGILPSSGSEDLLWKWDALEAYQNFVFEEDRLQSVQIANHICSLIQKGNVVVQWKLYNCIFNPVLQRGVELAHHCQQLSISSAQTHVCSHHNQCLPQEVLQIYLKTLPTLLKSRVIRDLFLSCNGVNQIIELNYLDGIRNHSLKAFETLIISLGEQQKDSSIPGIDGIDLEQKELSSLNVGTLYNQQAYSDSQSLSKFYARLKDAYPKKRKSVVQDIHISTINLFLCVAFLCVSKEAESNRESANDSEDTSGYDSTASEPLQHMLPCFSLESLVLPSPRHMHQAADVWSMCRWIYMLSPIFRKQFYRLGGFQVCHKLVFMVIQDLFRNPEEEQGRKEGDRNMNENQDLNRISQPEITVKEDLLSLTVKIDPTPAELSSLKKSADSLDKLESEHLSSINVEQIPAVEAVPEETKVFMSRESETLLQGIRLLEALLAICLHGTRASQQKLELELPNQNLSVETILLEMRDHLSKSKVTETELAKPLFDALLRVALGNHSADFEHDDAMTEKSHQSEEELSSQPGDFSEEAEDSQCCSFKLLVEEEGYEADSESNPEDSETWDDGVDLKPEAESFIASSSPNDLLENLSQGEIIYPEICTLELNLLSTGKAKLDVLAHVFESFLKIIRQKEKNIFLLMQQGTVKNLLGGFLSILTQTDSDFQACQRVLVDLLVSLMSSRTCSEELTLLLRIFLEKSPCTEILLLGILKIVESDITMSPSQYLTFPLLHTPNLSNGVSSQKCPGILNSKAMGLLRRARVSQSKKEGDSESFPQQLLSSWHIAPVHLPLLGQPHLSEGFSISLWFNVECIHEPESTTEKGKKTRKRNKSLVLLDSSFDGTENNRLEGAAYVNPGERLIEEGCVHMISLGSKALIIQVWADPHTGTFIFRVCMDSNDDTKVVLLAQVESQENIFLPSKWQHLVLTYLQQPQGKKNIHGKISIWISGQRKPDVTLDFMLPRKTSLSSDSNKTFCMIGHCLSSQEESLQLAGKWDLGNLLLFNGAKIGSQEAFYLYACGPNHTSIMPCKYGKPVNDYSKYINKEILQCEQIRELFMTSKDESLSVVYTTYCPAQYTIYEPVIRLKGQMKTQLSQRPFSSKEVHNILLEPHHLKNLQPTECKTLQGILHEIGGTGIFVFLFARVVELSSCEETQALALRVILSLIKYNQQRIHELENCNGLSMIHQVLIKQKCIVGFHILKTLLEGCCGEDIIHINENGELKLDVESNAIIQDVKLLEELLLDWKIWNKAEALTLCICLFSQHGVWETLLAALEVLIRADHQQQMFNIKQLLKARVVHHFLLTCQVLQEHKEGQLTSMPQEVCRSFVKITAEVLGSPPDLELLTIIFNFLLAVHPPTNTYVCHNPTNFYFSLHIDGKIFQEKVQSIMYLRHSSSGGKSVTSPGFMIISPSDFTASPPEGNNSSSAVPKQVTASMLRSRSLPAFPTSSPHIKPRKLTGSLGCSIDKLQSFVDDGVASQPEKWSPLRSSETLGKSKQDAFISSCESAKMVCETEPALLAQASVSDIPKGALELPAVNIDQKDFGAEPRSDDDSPGDESCPRRPLYLKGLASFQRSHSTIASLGLAFPSQNGSAAVGRWPSLVDRNADDWENFALSLGYEPHHSRTAGAHSVTEDCLVPICCGLYELLSGVLLILPDVMLEDVMDRLIQADTLLVLVNHPSPAVQQEVIKLLDAYFNRASKEQKDKFLKNRGFSLLANQLYLHRGTQELLECFIEMFFGRRIGLDEEFDLEDVKNMGLFQKWSVIPILGLIETSLYDNVLLHNALLLLLQILNSCSKVADMLLDNGLLYVLCNTVATLNGLEKIIPLNEYRLLACDIQQLFIAVTIHACSSSGSQYFRVIEDLIVLLGYLQNSKNKRTQNMAVALQFKVLQAAMEFIRTTANHDSENLTDSLQSPSAPHHTMFQKRKSIAGPRKFLLAQTDSLLMKMRSVASDELHVMMQRRMSQENPVQATETELAQRLQRLTVFAVNRIVYQEFNPDIIDILSTPESTTQSRTSASQTEISEENIHHEQPSVFNPFQKEMFMYLVEGFKVSSASGKTSSSKQQWAKILWSCKETFRMQLGRLLVHMLSPAHPSQERKQIFEIVREPNHQEILRECLSPSLQHGAKLVLYLSELIHNHKDELTEEELDTAELLMNALKLCGHKCIPPSASTKSDLIRVIKEEQRKYETEEGVNKANWQKTVNNNQQSLFQRLDSKSKDISKIAADITQAVSLSQGIERKKVIQHIRGMYKVDLSASRHWQELIQQLTHDRAVWYDPIYYPTSWQLDPTEGPNRERRRLQRCYLTIPNKYLLRDRQKSEDVVKPPLSYLFEDKTHSSFSSTVKDKAASESIRVNRRCISVAPSRETAGELLLGKCGMYFVEDNASDTVECSNLQGELEPASFSWTYEEIKEVHKRWWQLRDNAVEIFLTNGRTLLLAFDNTKVRNDVYHSILTNNLPNLLEYGNITALTHLWYTGQITNFEYLTHLNKHAGRSFNDLMQYPVFPFILADYVSETLDLSDPSVYRNLSKPIAVQYKEKEDRYVDTYKYLEEEYRKGAREDDPMPPVQPYHYGSHYSNSGTVLHFLVRMPPFTKMFLAYQDQSFDIPDRTFHSTNTTWRLSSFESMTDVKELIPEFFYLPEFLVNREGFDFGVRQNGERVNHVNLPPWARNDPRLFILIHRQALESDYVSQNICQWIDLVFGYKQKGKASVQAINVFHPATYFGMDVSAVEDPVQRRALETMIKTYGQTPRQLFQSAHASRPGSKLNIEGELPAAVGLLVQFAFRETREQVKEITYPSPLSWIKGLKWGEYVGSPSAPVPVVCFSQPHGERFGSLQALPTRAICGLSRNFCLLMTYSKEQGVRSMNSTDIQWSAILSWGYADNILRLKSKQSEPPINFIQSSQQYQVTSCAWVPDSCQLFTGSKCGVITAYSNRFTSGTPSEIEMESQIHLYGHTEEISSLFVCKPYSIMISVSRDGTCIIWDLNRLCYVQSLAGHKSPVTAVSASETTGDIATVCDSAGGGSDLRLWTVNGDLVGHVHCREIICSVAFSNQPEGISINVIAGGLENGIVRLWSTWDLKPVREITFPKSNKPIVSLTFSCDGHHLYTANSDGTVIAWCRKDQQRLKHPMFYSFLSSYAAG</sequence>
<dbReference type="InterPro" id="IPR026823">
    <property type="entry name" value="cEGF"/>
</dbReference>
<dbReference type="PROSITE" id="PS51120">
    <property type="entry name" value="LDLRB"/>
    <property type="match status" value="2"/>
</dbReference>
<feature type="domain" description="EGF-like" evidence="26">
    <location>
        <begin position="899"/>
        <end position="935"/>
    </location>
</feature>
<dbReference type="InterPro" id="IPR001680">
    <property type="entry name" value="WD40_rpt"/>
</dbReference>
<dbReference type="InterPro" id="IPR009030">
    <property type="entry name" value="Growth_fac_rcpt_cys_sf"/>
</dbReference>
<feature type="repeat" description="WD" evidence="21">
    <location>
        <begin position="4960"/>
        <end position="4994"/>
    </location>
</feature>
<dbReference type="FunFam" id="2.10.25.10:FF:000666">
    <property type="entry name" value="nidogen-1"/>
    <property type="match status" value="1"/>
</dbReference>
<proteinExistence type="predicted"/>
<dbReference type="PROSITE" id="PS01186">
    <property type="entry name" value="EGF_2"/>
    <property type="match status" value="3"/>
</dbReference>
<evidence type="ECO:0000259" key="30">
    <source>
        <dbReference type="PROSITE" id="PS51220"/>
    </source>
</evidence>
<evidence type="ECO:0000256" key="5">
    <source>
        <dbReference type="ARBA" id="ARBA00022525"/>
    </source>
</evidence>
<dbReference type="SUPFAM" id="SSF57610">
    <property type="entry name" value="Thyroglobulin type-1 domain"/>
    <property type="match status" value="1"/>
</dbReference>
<dbReference type="PANTHER" id="PTHR13743:SF86">
    <property type="entry name" value="LYSOSOMAL-TRAFFICKING REGULATOR"/>
    <property type="match status" value="1"/>
</dbReference>
<dbReference type="FunFam" id="2.10.25.10:FF:000281">
    <property type="entry name" value="Nidogen 1"/>
    <property type="match status" value="1"/>
</dbReference>
<evidence type="ECO:0000256" key="6">
    <source>
        <dbReference type="ARBA" id="ARBA00022530"/>
    </source>
</evidence>
<dbReference type="InterPro" id="IPR000409">
    <property type="entry name" value="BEACH_dom"/>
</dbReference>
<dbReference type="FunFam" id="2.40.155.10:FF:000001">
    <property type="entry name" value="Nidogen 1"/>
    <property type="match status" value="1"/>
</dbReference>
<dbReference type="SMART" id="SM00135">
    <property type="entry name" value="LY"/>
    <property type="match status" value="5"/>
</dbReference>
<keyword evidence="9 21" id="KW-0853">WD repeat</keyword>
<dbReference type="SMART" id="SM01026">
    <property type="entry name" value="Beach"/>
    <property type="match status" value="1"/>
</dbReference>
<dbReference type="PROSITE" id="PS50026">
    <property type="entry name" value="EGF_3"/>
    <property type="match status" value="4"/>
</dbReference>
<dbReference type="InterPro" id="IPR003886">
    <property type="entry name" value="NIDO_dom"/>
</dbReference>
<dbReference type="GO" id="GO:0098542">
    <property type="term" value="P:defense response to other organism"/>
    <property type="evidence" value="ECO:0007669"/>
    <property type="project" value="UniProtKB-ARBA"/>
</dbReference>
<dbReference type="Gene3D" id="4.10.800.10">
    <property type="entry name" value="Thyroglobulin type-1"/>
    <property type="match status" value="1"/>
</dbReference>
<comment type="caution">
    <text evidence="20">Lacks conserved residue(s) required for the propagation of feature annotation.</text>
</comment>
<dbReference type="CDD" id="cd00054">
    <property type="entry name" value="EGF_CA"/>
    <property type="match status" value="3"/>
</dbReference>
<dbReference type="PROSITE" id="PS00484">
    <property type="entry name" value="THYROGLOBULIN_1_1"/>
    <property type="match status" value="1"/>
</dbReference>
<keyword evidence="14" id="KW-0130">Cell adhesion</keyword>
<feature type="repeat" description="LDL-receptor class B" evidence="22">
    <location>
        <begin position="1152"/>
        <end position="1196"/>
    </location>
</feature>
<evidence type="ECO:0000256" key="1">
    <source>
        <dbReference type="ARBA" id="ARBA00004302"/>
    </source>
</evidence>
<dbReference type="CDD" id="cd01201">
    <property type="entry name" value="PH_BEACH"/>
    <property type="match status" value="1"/>
</dbReference>
<evidence type="ECO:0000256" key="24">
    <source>
        <dbReference type="SAM" id="MobiDB-lite"/>
    </source>
</evidence>
<dbReference type="InterPro" id="IPR050865">
    <property type="entry name" value="BEACH_Domain"/>
</dbReference>
<evidence type="ECO:0000256" key="14">
    <source>
        <dbReference type="ARBA" id="ARBA00022889"/>
    </source>
</evidence>
<dbReference type="Pfam" id="PF00400">
    <property type="entry name" value="WD40"/>
    <property type="match status" value="2"/>
</dbReference>
<dbReference type="EMBL" id="VBQZ03000078">
    <property type="protein sequence ID" value="MXQ92062.1"/>
    <property type="molecule type" value="Genomic_DNA"/>
</dbReference>
<evidence type="ECO:0000256" key="18">
    <source>
        <dbReference type="ARBA" id="ARBA00064710"/>
    </source>
</evidence>
<dbReference type="InterPro" id="IPR000716">
    <property type="entry name" value="Thyroglobulin_1"/>
</dbReference>
<keyword evidence="5" id="KW-0964">Secreted</keyword>
<name>A0A6B0RR70_9CETA</name>
<evidence type="ECO:0000256" key="16">
    <source>
        <dbReference type="ARBA" id="ARBA00023157"/>
    </source>
</evidence>
<dbReference type="Pfam" id="PF06119">
    <property type="entry name" value="NIDO"/>
    <property type="match status" value="2"/>
</dbReference>
<dbReference type="GO" id="GO:0005509">
    <property type="term" value="F:calcium ion binding"/>
    <property type="evidence" value="ECO:0007669"/>
    <property type="project" value="InterPro"/>
</dbReference>
<keyword evidence="4" id="KW-0963">Cytoplasm</keyword>
<dbReference type="GO" id="GO:0030198">
    <property type="term" value="P:extracellular matrix organization"/>
    <property type="evidence" value="ECO:0007669"/>
    <property type="project" value="UniProtKB-ARBA"/>
</dbReference>
<dbReference type="FunFam" id="2.120.10.30:FF:000241">
    <property type="entry name" value="Low-density lipoprotein receptor-related protein 6"/>
    <property type="match status" value="1"/>
</dbReference>
<keyword evidence="15" id="KW-0653">Protein transport</keyword>
<evidence type="ECO:0000256" key="21">
    <source>
        <dbReference type="PROSITE-ProRule" id="PRU00221"/>
    </source>
</evidence>
<dbReference type="CDD" id="cd00191">
    <property type="entry name" value="TY"/>
    <property type="match status" value="1"/>
</dbReference>
<feature type="compositionally biased region" description="Basic and acidic residues" evidence="24">
    <location>
        <begin position="3551"/>
        <end position="3563"/>
    </location>
</feature>
<dbReference type="GO" id="GO:0015031">
    <property type="term" value="P:protein transport"/>
    <property type="evidence" value="ECO:0007669"/>
    <property type="project" value="UniProtKB-KW"/>
</dbReference>
<dbReference type="Pfam" id="PF12947">
    <property type="entry name" value="EGF_3"/>
    <property type="match status" value="2"/>
</dbReference>
<dbReference type="InterPro" id="IPR000742">
    <property type="entry name" value="EGF"/>
</dbReference>
<evidence type="ECO:0000256" key="23">
    <source>
        <dbReference type="PROSITE-ProRule" id="PRU00500"/>
    </source>
</evidence>
<dbReference type="Gene3D" id="2.10.25.10">
    <property type="entry name" value="Laminin"/>
    <property type="match status" value="4"/>
</dbReference>
<dbReference type="Gene3D" id="2.120.10.30">
    <property type="entry name" value="TolB, C-terminal domain"/>
    <property type="match status" value="1"/>
</dbReference>
<dbReference type="GO" id="GO:0005518">
    <property type="term" value="F:collagen binding"/>
    <property type="evidence" value="ECO:0007669"/>
    <property type="project" value="UniProtKB-ARBA"/>
</dbReference>
<gene>
    <name evidence="32" type="ORF">E5288_WYG009842</name>
</gene>
<evidence type="ECO:0000256" key="22">
    <source>
        <dbReference type="PROSITE-ProRule" id="PRU00461"/>
    </source>
</evidence>
<feature type="repeat" description="LDL-receptor class B" evidence="22">
    <location>
        <begin position="1084"/>
        <end position="1126"/>
    </location>
</feature>
<dbReference type="SMART" id="SM00179">
    <property type="entry name" value="EGF_CA"/>
    <property type="match status" value="4"/>
</dbReference>
<evidence type="ECO:0000259" key="29">
    <source>
        <dbReference type="PROSITE" id="PS51162"/>
    </source>
</evidence>
<dbReference type="SUPFAM" id="SSF50729">
    <property type="entry name" value="PH domain-like"/>
    <property type="match status" value="1"/>
</dbReference>
<dbReference type="InterPro" id="IPR000152">
    <property type="entry name" value="EGF-type_Asp/Asn_hydroxyl_site"/>
</dbReference>
<dbReference type="InterPro" id="IPR009017">
    <property type="entry name" value="GFP"/>
</dbReference>
<dbReference type="Pfam" id="PF00086">
    <property type="entry name" value="Thyroglobulin_1"/>
    <property type="match status" value="1"/>
</dbReference>
<protein>
    <recommendedName>
        <fullName evidence="19">Lysosomal-trafficking regulator</fullName>
    </recommendedName>
</protein>
<dbReference type="GO" id="GO:0043473">
    <property type="term" value="P:pigmentation"/>
    <property type="evidence" value="ECO:0007669"/>
    <property type="project" value="UniProtKB-ARBA"/>
</dbReference>
<dbReference type="InterPro" id="IPR001881">
    <property type="entry name" value="EGF-like_Ca-bd_dom"/>
</dbReference>
<dbReference type="SMART" id="SM00539">
    <property type="entry name" value="NIDO"/>
    <property type="match status" value="1"/>
</dbReference>
<keyword evidence="8" id="KW-0597">Phosphoprotein</keyword>
<dbReference type="FunFam" id="4.10.800.10:FF:000001">
    <property type="entry name" value="Testican-3 isoform 2"/>
    <property type="match status" value="1"/>
</dbReference>
<dbReference type="SUPFAM" id="SSF63825">
    <property type="entry name" value="YWTD domain"/>
    <property type="match status" value="1"/>
</dbReference>
<dbReference type="Gene3D" id="2.40.155.10">
    <property type="entry name" value="Green fluorescent protein"/>
    <property type="match status" value="1"/>
</dbReference>
<dbReference type="Gene3D" id="1.10.1540.10">
    <property type="entry name" value="BEACH domain"/>
    <property type="match status" value="1"/>
</dbReference>